<evidence type="ECO:0000313" key="10">
    <source>
        <dbReference type="Proteomes" id="UP000695000"/>
    </source>
</evidence>
<feature type="transmembrane region" description="Helical" evidence="8">
    <location>
        <begin position="984"/>
        <end position="1004"/>
    </location>
</feature>
<feature type="region of interest" description="Disordered" evidence="7">
    <location>
        <begin position="1142"/>
        <end position="1192"/>
    </location>
</feature>
<dbReference type="PANTHER" id="PTHR46022:SF1">
    <property type="entry name" value="PROTEIN PATCHED"/>
    <property type="match status" value="1"/>
</dbReference>
<dbReference type="InterPro" id="IPR053958">
    <property type="entry name" value="HMGCR/SNAP/NPC1-like_SSD"/>
</dbReference>
<reference evidence="11" key="1">
    <citation type="submission" date="2025-08" db="UniProtKB">
        <authorList>
            <consortium name="RefSeq"/>
        </authorList>
    </citation>
    <scope>IDENTIFICATION</scope>
    <source>
        <tissue evidence="11">Whole Larva</tissue>
    </source>
</reference>
<feature type="transmembrane region" description="Helical" evidence="8">
    <location>
        <begin position="1010"/>
        <end position="1036"/>
    </location>
</feature>
<evidence type="ECO:0000256" key="4">
    <source>
        <dbReference type="ARBA" id="ARBA00022989"/>
    </source>
</evidence>
<comment type="subcellular location">
    <subcellularLocation>
        <location evidence="1">Membrane</location>
        <topology evidence="1">Multi-pass membrane protein</topology>
    </subcellularLocation>
</comment>
<feature type="region of interest" description="Disordered" evidence="7">
    <location>
        <begin position="1053"/>
        <end position="1093"/>
    </location>
</feature>
<feature type="domain" description="SSD" evidence="9">
    <location>
        <begin position="433"/>
        <end position="553"/>
    </location>
</feature>
<feature type="compositionally biased region" description="Pro residues" evidence="7">
    <location>
        <begin position="1053"/>
        <end position="1063"/>
    </location>
</feature>
<keyword evidence="6" id="KW-0325">Glycoprotein</keyword>
<dbReference type="PANTHER" id="PTHR46022">
    <property type="entry name" value="PROTEIN PATCHED"/>
    <property type="match status" value="1"/>
</dbReference>
<accession>A0ABM1M7S4</accession>
<evidence type="ECO:0000256" key="3">
    <source>
        <dbReference type="ARBA" id="ARBA00022692"/>
    </source>
</evidence>
<dbReference type="Pfam" id="PF12349">
    <property type="entry name" value="Sterol-sensing"/>
    <property type="match status" value="1"/>
</dbReference>
<dbReference type="RefSeq" id="XP_017770624.1">
    <property type="nucleotide sequence ID" value="XM_017915135.1"/>
</dbReference>
<keyword evidence="3 8" id="KW-0812">Transmembrane</keyword>
<feature type="transmembrane region" description="Helical" evidence="8">
    <location>
        <begin position="433"/>
        <end position="454"/>
    </location>
</feature>
<evidence type="ECO:0000256" key="6">
    <source>
        <dbReference type="ARBA" id="ARBA00023180"/>
    </source>
</evidence>
<feature type="transmembrane region" description="Helical" evidence="8">
    <location>
        <begin position="530"/>
        <end position="553"/>
    </location>
</feature>
<proteinExistence type="inferred from homology"/>
<evidence type="ECO:0000256" key="7">
    <source>
        <dbReference type="SAM" id="MobiDB-lite"/>
    </source>
</evidence>
<feature type="transmembrane region" description="Helical" evidence="8">
    <location>
        <begin position="943"/>
        <end position="963"/>
    </location>
</feature>
<evidence type="ECO:0000313" key="11">
    <source>
        <dbReference type="RefSeq" id="XP_017770624.1"/>
    </source>
</evidence>
<feature type="compositionally biased region" description="Polar residues" evidence="7">
    <location>
        <begin position="1176"/>
        <end position="1192"/>
    </location>
</feature>
<comment type="similarity">
    <text evidence="2">Belongs to the patched family.</text>
</comment>
<dbReference type="PROSITE" id="PS50156">
    <property type="entry name" value="SSD"/>
    <property type="match status" value="1"/>
</dbReference>
<evidence type="ECO:0000256" key="2">
    <source>
        <dbReference type="ARBA" id="ARBA00005585"/>
    </source>
</evidence>
<gene>
    <name evidence="11" type="primary">LOC108558276</name>
</gene>
<sequence length="1192" mass="133605">MATTESQVDTERHKSDLYTRPGWVDAYVALEQIEQGKAIGDRGVLWVRVRLQRQVHSLGRFLDAHAGKVLFVALLVITTFCVGLKSSTFHSDIEQLWAEAADDAATATDDSPPPEILSTHQMVVQTAVDPDASLLHPNGLLEHLHLIRKASQVTVTMFDITWRLKDICQSPNIPNFDIHYVEQMFENVMPCSIVTPLDCFWEGSKLLGPDYPVHIPYGIGNEVKWTNLNPQKLVQRIKQKESNFDYHSLEDYFKRAGISSGYQEKPCLNPKDPACPATAPNHNSSHPVDIGAELTNGCYGFAAKYMHWPEDLIVGGAVKNKTGHIRQAKALQTVVQLMGEHELFKYYSETYKVHHIGWNHDKAASVLRAWQKRFSQEVDHLSRSNTTSSHSFNTFSTATLNKGLAEHSQINFVELGAVLIINSFYSWVAHSGLAALCVLILASSTAAGLGVSSLLGLPMNLLSTKVLPYVSVGLSMMDVFLLLTTYNKKLGPPDLLQRVGPSIITSAARQAAVFLAAALIPVPALRVFCLQFAIVTIFHSAATVLVFPTLIALEMRCKRSAVPCFRNESRGVPTNNNLDRDHEANLLTSEYMCNQRRSVIMWIINKYLTVIIFKPMMKVLLCISYLGLVVFCIFNGLKVEYDVRLSSFLPKNTQEYHYLEAQNRYFGFYNFYLVTTELEYPLSQPILHEYHSSLTQVPHVLKDSNGGLNNNDFWLSNFREFLVDLQDEFNKNRNQGCLNSEKWFANATEKAVLAFKLLAQTGIVEFPVDKLQIFNKKLVESGIIDPKAFYNYLSVWSSNDEISYSSSQANLMPKPFQYYSAKNEYDLKIPKSQPLTYTQMPFYLKNLRSTGKIIDTLKKILSISESFNNRGLKNYPIGLIFSYFRQFLFIDRLLAIQLTVSVLSALVITCILVHWSKLVCPMICTLCSMLVLCFVNINGLTGTVGALHFIIVFQSVMLIMLGFQNALGGRERRIRLSVEMYAEIIIKGHLGLLICIAVLATSQFEFIYQMFRILFVSICISTVNSMVFFLIMLSIFGPKGELQGLQYVDRIATPPPKASPPAPVRTSSYTKQSRRSAPTKATREPSLTTITEESCNQSIVVEPQVTVEYSSPESTSSGGQYTTKVTATANIKVELVTPVYRSKCGKHHSQSSSSSRSKHSKRHSQCKCCKNDTDSDSSGESQETGTENSVNS</sequence>
<evidence type="ECO:0000256" key="5">
    <source>
        <dbReference type="ARBA" id="ARBA00023136"/>
    </source>
</evidence>
<dbReference type="SUPFAM" id="SSF82866">
    <property type="entry name" value="Multidrug efflux transporter AcrB transmembrane domain"/>
    <property type="match status" value="1"/>
</dbReference>
<evidence type="ECO:0000259" key="9">
    <source>
        <dbReference type="PROSITE" id="PS50156"/>
    </source>
</evidence>
<dbReference type="GeneID" id="108558276"/>
<organism evidence="10 11">
    <name type="scientific">Nicrophorus vespilloides</name>
    <name type="common">Boreal carrion beetle</name>
    <dbReference type="NCBI Taxonomy" id="110193"/>
    <lineage>
        <taxon>Eukaryota</taxon>
        <taxon>Metazoa</taxon>
        <taxon>Ecdysozoa</taxon>
        <taxon>Arthropoda</taxon>
        <taxon>Hexapoda</taxon>
        <taxon>Insecta</taxon>
        <taxon>Pterygota</taxon>
        <taxon>Neoptera</taxon>
        <taxon>Endopterygota</taxon>
        <taxon>Coleoptera</taxon>
        <taxon>Polyphaga</taxon>
        <taxon>Staphyliniformia</taxon>
        <taxon>Silphidae</taxon>
        <taxon>Nicrophorinae</taxon>
        <taxon>Nicrophorus</taxon>
    </lineage>
</organism>
<dbReference type="InterPro" id="IPR000731">
    <property type="entry name" value="SSD"/>
</dbReference>
<feature type="compositionally biased region" description="Basic residues" evidence="7">
    <location>
        <begin position="1156"/>
        <end position="1165"/>
    </location>
</feature>
<feature type="transmembrane region" description="Helical" evidence="8">
    <location>
        <begin position="893"/>
        <end position="913"/>
    </location>
</feature>
<dbReference type="Proteomes" id="UP000695000">
    <property type="component" value="Unplaced"/>
</dbReference>
<evidence type="ECO:0000256" key="1">
    <source>
        <dbReference type="ARBA" id="ARBA00004141"/>
    </source>
</evidence>
<keyword evidence="4 8" id="KW-1133">Transmembrane helix</keyword>
<feature type="transmembrane region" description="Helical" evidence="8">
    <location>
        <begin position="466"/>
        <end position="486"/>
    </location>
</feature>
<protein>
    <submittedName>
        <fullName evidence="11">Protein patched</fullName>
    </submittedName>
</protein>
<keyword evidence="5 8" id="KW-0472">Membrane</keyword>
<name>A0ABM1M7S4_NICVS</name>
<keyword evidence="10" id="KW-1185">Reference proteome</keyword>
<evidence type="ECO:0000256" key="8">
    <source>
        <dbReference type="SAM" id="Phobius"/>
    </source>
</evidence>
<feature type="transmembrane region" description="Helical" evidence="8">
    <location>
        <begin position="507"/>
        <end position="524"/>
    </location>
</feature>